<evidence type="ECO:0000259" key="14">
    <source>
        <dbReference type="Pfam" id="PF12849"/>
    </source>
</evidence>
<reference evidence="15" key="1">
    <citation type="submission" date="2020-08" db="EMBL/GenBank/DDBJ databases">
        <title>Genomic insights into the carbon and energy metabolism of the first obligate autotrophic acetogenic bacterium Aceticella autotrophica gen. nov., sp. nov.</title>
        <authorList>
            <person name="Toshchakov S.V."/>
            <person name="Elcheninov A.G."/>
            <person name="Kublanov I.V."/>
            <person name="Frolov E.N."/>
            <person name="Lebedinsky A.V."/>
        </authorList>
    </citation>
    <scope>NUCLEOTIDE SEQUENCE</scope>
    <source>
        <strain evidence="15">3443-3Ac</strain>
    </source>
</reference>
<dbReference type="GO" id="GO:0042301">
    <property type="term" value="F:phosphate ion binding"/>
    <property type="evidence" value="ECO:0007669"/>
    <property type="project" value="UniProtKB-UniRule"/>
</dbReference>
<keyword evidence="7 12" id="KW-0592">Phosphate transport</keyword>
<name>A0A975AX01_9THEO</name>
<keyword evidence="8 12" id="KW-0732">Signal</keyword>
<evidence type="ECO:0000256" key="12">
    <source>
        <dbReference type="RuleBase" id="RU367119"/>
    </source>
</evidence>
<evidence type="ECO:0000256" key="9">
    <source>
        <dbReference type="ARBA" id="ARBA00023136"/>
    </source>
</evidence>
<feature type="chain" id="PRO_5038171365" description="Phosphate-binding protein" evidence="12">
    <location>
        <begin position="24"/>
        <end position="299"/>
    </location>
</feature>
<dbReference type="GO" id="GO:0006817">
    <property type="term" value="P:phosphate ion transport"/>
    <property type="evidence" value="ECO:0007669"/>
    <property type="project" value="UniProtKB-UniRule"/>
</dbReference>
<comment type="similarity">
    <text evidence="3 12">Belongs to the PstS family.</text>
</comment>
<proteinExistence type="inferred from homology"/>
<dbReference type="InterPro" id="IPR050811">
    <property type="entry name" value="Phosphate_ABC_transporter"/>
</dbReference>
<keyword evidence="11 12" id="KW-0449">Lipoprotein</keyword>
<dbReference type="Pfam" id="PF12849">
    <property type="entry name" value="PBP_like_2"/>
    <property type="match status" value="1"/>
</dbReference>
<evidence type="ECO:0000256" key="3">
    <source>
        <dbReference type="ARBA" id="ARBA00008725"/>
    </source>
</evidence>
<dbReference type="CDD" id="cd13653">
    <property type="entry name" value="PBP2_phosphate_like_1"/>
    <property type="match status" value="1"/>
</dbReference>
<dbReference type="NCBIfam" id="TIGR02136">
    <property type="entry name" value="ptsS_2"/>
    <property type="match status" value="1"/>
</dbReference>
<evidence type="ECO:0000256" key="2">
    <source>
        <dbReference type="ARBA" id="ARBA00004193"/>
    </source>
</evidence>
<evidence type="ECO:0000256" key="10">
    <source>
        <dbReference type="ARBA" id="ARBA00023139"/>
    </source>
</evidence>
<dbReference type="FunFam" id="3.40.190.10:FF:000107">
    <property type="entry name" value="Phosphate ABC transporter, phosphate-binding protein"/>
    <property type="match status" value="1"/>
</dbReference>
<evidence type="ECO:0000313" key="16">
    <source>
        <dbReference type="Proteomes" id="UP000671913"/>
    </source>
</evidence>
<evidence type="ECO:0000256" key="4">
    <source>
        <dbReference type="ARBA" id="ARBA00011529"/>
    </source>
</evidence>
<evidence type="ECO:0000256" key="1">
    <source>
        <dbReference type="ARBA" id="ARBA00002841"/>
    </source>
</evidence>
<keyword evidence="16" id="KW-1185">Reference proteome</keyword>
<dbReference type="Proteomes" id="UP000671913">
    <property type="component" value="Chromosome"/>
</dbReference>
<dbReference type="KEGG" id="aaut:ACETAC_03395"/>
<dbReference type="GO" id="GO:0005886">
    <property type="term" value="C:plasma membrane"/>
    <property type="evidence" value="ECO:0007669"/>
    <property type="project" value="UniProtKB-SubCell"/>
</dbReference>
<dbReference type="InterPro" id="IPR024370">
    <property type="entry name" value="PBP_domain"/>
</dbReference>
<feature type="region of interest" description="Disordered" evidence="13">
    <location>
        <begin position="29"/>
        <end position="50"/>
    </location>
</feature>
<comment type="function">
    <text evidence="1">Part of the ABC transporter complex PstSACB involved in phosphate import.</text>
</comment>
<evidence type="ECO:0000256" key="13">
    <source>
        <dbReference type="SAM" id="MobiDB-lite"/>
    </source>
</evidence>
<keyword evidence="5 12" id="KW-0813">Transport</keyword>
<gene>
    <name evidence="15" type="ORF">ACETAC_03395</name>
</gene>
<evidence type="ECO:0000256" key="7">
    <source>
        <dbReference type="ARBA" id="ARBA00022592"/>
    </source>
</evidence>
<comment type="subunit">
    <text evidence="4 12">The complex is composed of two ATP-binding proteins (PstB), two transmembrane proteins (PstC and PstA) and a solute-binding protein (PstS).</text>
</comment>
<keyword evidence="6 12" id="KW-1003">Cell membrane</keyword>
<protein>
    <recommendedName>
        <fullName evidence="12">Phosphate-binding protein</fullName>
    </recommendedName>
</protein>
<dbReference type="PANTHER" id="PTHR30570:SF4">
    <property type="entry name" value="PHOSPHATE-BINDING PROTEIN PSTS 1"/>
    <property type="match status" value="1"/>
</dbReference>
<accession>A0A975AX01</accession>
<evidence type="ECO:0000256" key="5">
    <source>
        <dbReference type="ARBA" id="ARBA00022448"/>
    </source>
</evidence>
<evidence type="ECO:0000256" key="6">
    <source>
        <dbReference type="ARBA" id="ARBA00022475"/>
    </source>
</evidence>
<dbReference type="Gene3D" id="3.40.190.10">
    <property type="entry name" value="Periplasmic binding protein-like II"/>
    <property type="match status" value="2"/>
</dbReference>
<sequence length="299" mass="31759">MLKSRTMKLFLAIMMLVSVFAFAACGSKSSNQSNTTTPTDKNNSTQNISGSATAVGSTALQPLAEQAAKLFKQKYPNATINVQGGGSGTGLTQVSQGAADIGDSDIFAEEKAGIDAKALVDHKVAVVGFAVVVNKDVPVDNLTQDQLVKIFTGKITNWKDVGGQDQKIVVVNRPASSGTRATFKKVVLKGQDEVQGVALTEDSSGTVKKTVANTKGAISYLALSYVDDTVKALKYDGVEPTADNITSGKYPIWSYEHMYTKGEPTGVVKAFLDFMMSDEVQNGPAKKLGFININDMKVK</sequence>
<dbReference type="InterPro" id="IPR011862">
    <property type="entry name" value="Phos-bd"/>
</dbReference>
<dbReference type="SUPFAM" id="SSF53850">
    <property type="entry name" value="Periplasmic binding protein-like II"/>
    <property type="match status" value="1"/>
</dbReference>
<feature type="domain" description="PBP" evidence="14">
    <location>
        <begin position="45"/>
        <end position="279"/>
    </location>
</feature>
<comment type="function">
    <text evidence="12">Involved in the system for phosphate transport across the cytoplasmic membrane.</text>
</comment>
<feature type="signal peptide" evidence="12">
    <location>
        <begin position="1"/>
        <end position="23"/>
    </location>
</feature>
<dbReference type="AlphaFoldDB" id="A0A975AX01"/>
<evidence type="ECO:0000256" key="8">
    <source>
        <dbReference type="ARBA" id="ARBA00022729"/>
    </source>
</evidence>
<keyword evidence="10 12" id="KW-0564">Palmitate</keyword>
<dbReference type="EMBL" id="CP060096">
    <property type="protein sequence ID" value="QSZ27936.1"/>
    <property type="molecule type" value="Genomic_DNA"/>
</dbReference>
<dbReference type="PANTHER" id="PTHR30570">
    <property type="entry name" value="PERIPLASMIC PHOSPHATE BINDING COMPONENT OF PHOSPHATE ABC TRANSPORTER"/>
    <property type="match status" value="1"/>
</dbReference>
<evidence type="ECO:0000313" key="15">
    <source>
        <dbReference type="EMBL" id="QSZ27936.1"/>
    </source>
</evidence>
<organism evidence="15 16">
    <name type="scientific">Aceticella autotrophica</name>
    <dbReference type="NCBI Taxonomy" id="2755338"/>
    <lineage>
        <taxon>Bacteria</taxon>
        <taxon>Bacillati</taxon>
        <taxon>Bacillota</taxon>
        <taxon>Clostridia</taxon>
        <taxon>Thermoanaerobacterales</taxon>
        <taxon>Thermoanaerobacteraceae</taxon>
        <taxon>Aceticella</taxon>
    </lineage>
</organism>
<comment type="subcellular location">
    <subcellularLocation>
        <location evidence="2 12">Cell membrane</location>
        <topology evidence="2 12">Lipid-anchor</topology>
    </subcellularLocation>
</comment>
<keyword evidence="9" id="KW-0472">Membrane</keyword>
<dbReference type="RefSeq" id="WP_284680655.1">
    <property type="nucleotide sequence ID" value="NZ_CP060096.1"/>
</dbReference>
<evidence type="ECO:0000256" key="11">
    <source>
        <dbReference type="ARBA" id="ARBA00023288"/>
    </source>
</evidence>